<proteinExistence type="predicted"/>
<dbReference type="InterPro" id="IPR027417">
    <property type="entry name" value="P-loop_NTPase"/>
</dbReference>
<dbReference type="AlphaFoldDB" id="A0A2G6Q6H4"/>
<dbReference type="RefSeq" id="WP_099686583.1">
    <property type="nucleotide sequence ID" value="NZ_JBOIRJ010000079.1"/>
</dbReference>
<organism evidence="1 2">
    <name type="scientific">Bacillus fungorum</name>
    <dbReference type="NCBI Taxonomy" id="2039284"/>
    <lineage>
        <taxon>Bacteria</taxon>
        <taxon>Bacillati</taxon>
        <taxon>Bacillota</taxon>
        <taxon>Bacilli</taxon>
        <taxon>Bacillales</taxon>
        <taxon>Bacillaceae</taxon>
        <taxon>Bacillus</taxon>
    </lineage>
</organism>
<comment type="caution">
    <text evidence="1">The sequence shown here is derived from an EMBL/GenBank/DDBJ whole genome shotgun (WGS) entry which is preliminary data.</text>
</comment>
<gene>
    <name evidence="1" type="ORF">CO726_28820</name>
</gene>
<name>A0A2G6Q6H4_9BACI</name>
<accession>A0A2G6Q6H4</accession>
<evidence type="ECO:0000313" key="2">
    <source>
        <dbReference type="Proteomes" id="UP000228484"/>
    </source>
</evidence>
<keyword evidence="2" id="KW-1185">Reference proteome</keyword>
<reference evidence="1 2" key="1">
    <citation type="submission" date="2017-09" db="EMBL/GenBank/DDBJ databases">
        <title>Biocontrol bacteria screening and application from spent mushroom substrate.</title>
        <authorList>
            <person name="Sun X."/>
        </authorList>
    </citation>
    <scope>NUCLEOTIDE SEQUENCE [LARGE SCALE GENOMIC DNA]</scope>
    <source>
        <strain evidence="1 2">100374</strain>
    </source>
</reference>
<dbReference type="Gene3D" id="3.40.50.300">
    <property type="entry name" value="P-loop containing nucleotide triphosphate hydrolases"/>
    <property type="match status" value="1"/>
</dbReference>
<dbReference type="SUPFAM" id="SSF53795">
    <property type="entry name" value="PEP carboxykinase-like"/>
    <property type="match status" value="1"/>
</dbReference>
<protein>
    <submittedName>
        <fullName evidence="1">Uncharacterized protein</fullName>
    </submittedName>
</protein>
<dbReference type="Proteomes" id="UP000228484">
    <property type="component" value="Unassembled WGS sequence"/>
</dbReference>
<sequence>MNTYNITYLNWEVFFQTKYPLLVDWIEDYFSNEKIIRDVEREKLKDKWIITYDDTLTTYDCLSENNKEYHEVIVENQVFYVSIRKGQKTINIVSNDYLSYNMNNTIDYFVMRIIRTLIQILVIKDGYTFFHSAFAEINGKGIAVTGDKFAGKSTTLINLLQMFPGIFVSNDKVAIKGNSESRMNVISFPIAAGLRVGTILKKFNGVSLKTNRTDNQEFFSNFNSLSLEEKTTNGEIDKCDIKLYLSVKELSQILNVNFKFESKVDMIINPFYDKKLKHLSINEIKGKQRDQFLNSQILDTICDEYLFLEKELLGTTNNNLKLQNSVPVYRLGYNESLESEFQDFIEGKLLNHGC</sequence>
<evidence type="ECO:0000313" key="1">
    <source>
        <dbReference type="EMBL" id="PIE92010.1"/>
    </source>
</evidence>
<dbReference type="EMBL" id="NWUW01000049">
    <property type="protein sequence ID" value="PIE92010.1"/>
    <property type="molecule type" value="Genomic_DNA"/>
</dbReference>